<evidence type="ECO:0000313" key="2">
    <source>
        <dbReference type="Proteomes" id="UP001348369"/>
    </source>
</evidence>
<accession>A0ACD4ZS05</accession>
<gene>
    <name evidence="1" type="ORF">OG835_32315</name>
</gene>
<dbReference type="EMBL" id="CP109109">
    <property type="protein sequence ID" value="WSC01220.1"/>
    <property type="molecule type" value="Genomic_DNA"/>
</dbReference>
<proteinExistence type="predicted"/>
<protein>
    <submittedName>
        <fullName evidence="1">DUF5047 domain-containing protein</fullName>
    </submittedName>
</protein>
<reference evidence="1" key="1">
    <citation type="submission" date="2022-10" db="EMBL/GenBank/DDBJ databases">
        <title>The complete genomes of actinobacterial strains from the NBC collection.</title>
        <authorList>
            <person name="Joergensen T.S."/>
            <person name="Alvarez Arevalo M."/>
            <person name="Sterndorff E.B."/>
            <person name="Faurdal D."/>
            <person name="Vuksanovic O."/>
            <person name="Mourched A.-S."/>
            <person name="Charusanti P."/>
            <person name="Shaw S."/>
            <person name="Blin K."/>
            <person name="Weber T."/>
        </authorList>
    </citation>
    <scope>NUCLEOTIDE SEQUENCE</scope>
    <source>
        <strain evidence="1">NBC 01771</strain>
    </source>
</reference>
<evidence type="ECO:0000313" key="1">
    <source>
        <dbReference type="EMBL" id="WSC01220.1"/>
    </source>
</evidence>
<keyword evidence="2" id="KW-1185">Reference proteome</keyword>
<sequence length="369" mass="38912">MAHAVSATFRQALTTSHRISVRVDAYMGGTLTASDIPISDGMVTLDRGSKVRRSLSLTVADVKYLPWSVADPLASYGQYLVVYRGIISGGSPPEMIRQGTFRIDEPSGDVHFGPVTITGKSSEAAMQDDRFIYPTTTQGRGNCVDVITYLIRQSLPSAVIVNQTAGARNPACAVATWDAQTDRWDAVTQIATAMRAEIYVDALDRFVIADVPTVSSGAVAWDIADGEGGTLMSSARTMSRTAVYNAVVVSGENTASNTAPVSAVAYDNAPTSPTRWGGPFGKVPKFYSSALMSSAGDCQAAADSMLFDATAPNVQTSITAVPNPAMEAGDCLRVTHDGHKELFIAQSVGIPLTAEGQSTLTLRGGKEEA</sequence>
<dbReference type="Proteomes" id="UP001348369">
    <property type="component" value="Chromosome"/>
</dbReference>
<organism evidence="1 2">
    <name type="scientific">Streptomyces scopuliridis</name>
    <dbReference type="NCBI Taxonomy" id="452529"/>
    <lineage>
        <taxon>Bacteria</taxon>
        <taxon>Bacillati</taxon>
        <taxon>Actinomycetota</taxon>
        <taxon>Actinomycetes</taxon>
        <taxon>Kitasatosporales</taxon>
        <taxon>Streptomycetaceae</taxon>
        <taxon>Streptomyces</taxon>
    </lineage>
</organism>
<name>A0ACD4ZS05_9ACTN</name>